<dbReference type="RefSeq" id="WP_018472818.1">
    <property type="nucleotide sequence ID" value="NZ_BMWX01000003.1"/>
</dbReference>
<protein>
    <recommendedName>
        <fullName evidence="4">DUF2306 domain-containing protein</fullName>
    </recommendedName>
</protein>
<feature type="transmembrane region" description="Helical" evidence="1">
    <location>
        <begin position="162"/>
        <end position="179"/>
    </location>
</feature>
<gene>
    <name evidence="2" type="ORF">GCM10007049_22630</name>
</gene>
<reference evidence="2" key="1">
    <citation type="journal article" date="2014" name="Int. J. Syst. Evol. Microbiol.">
        <title>Complete genome sequence of Corynebacterium casei LMG S-19264T (=DSM 44701T), isolated from a smear-ripened cheese.</title>
        <authorList>
            <consortium name="US DOE Joint Genome Institute (JGI-PGF)"/>
            <person name="Walter F."/>
            <person name="Albersmeier A."/>
            <person name="Kalinowski J."/>
            <person name="Ruckert C."/>
        </authorList>
    </citation>
    <scope>NUCLEOTIDE SEQUENCE</scope>
    <source>
        <strain evidence="2">KCTC 12368</strain>
    </source>
</reference>
<keyword evidence="1" id="KW-0472">Membrane</keyword>
<keyword evidence="1" id="KW-0812">Transmembrane</keyword>
<accession>A0A918PZQ3</accession>
<dbReference type="AlphaFoldDB" id="A0A918PZQ3"/>
<dbReference type="EMBL" id="BMWX01000003">
    <property type="protein sequence ID" value="GGZ28996.1"/>
    <property type="molecule type" value="Genomic_DNA"/>
</dbReference>
<keyword evidence="3" id="KW-1185">Reference proteome</keyword>
<evidence type="ECO:0008006" key="4">
    <source>
        <dbReference type="Google" id="ProtNLM"/>
    </source>
</evidence>
<name>A0A918PZQ3_9BACT</name>
<organism evidence="2 3">
    <name type="scientific">Echinicola pacifica</name>
    <dbReference type="NCBI Taxonomy" id="346377"/>
    <lineage>
        <taxon>Bacteria</taxon>
        <taxon>Pseudomonadati</taxon>
        <taxon>Bacteroidota</taxon>
        <taxon>Cytophagia</taxon>
        <taxon>Cytophagales</taxon>
        <taxon>Cyclobacteriaceae</taxon>
        <taxon>Echinicola</taxon>
    </lineage>
</organism>
<keyword evidence="1" id="KW-1133">Transmembrane helix</keyword>
<feature type="transmembrane region" description="Helical" evidence="1">
    <location>
        <begin position="12"/>
        <end position="32"/>
    </location>
</feature>
<feature type="transmembrane region" description="Helical" evidence="1">
    <location>
        <begin position="97"/>
        <end position="117"/>
    </location>
</feature>
<dbReference type="Proteomes" id="UP000619457">
    <property type="component" value="Unassembled WGS sequence"/>
</dbReference>
<proteinExistence type="predicted"/>
<evidence type="ECO:0000313" key="2">
    <source>
        <dbReference type="EMBL" id="GGZ28996.1"/>
    </source>
</evidence>
<reference evidence="2" key="2">
    <citation type="submission" date="2020-09" db="EMBL/GenBank/DDBJ databases">
        <authorList>
            <person name="Sun Q."/>
            <person name="Kim S."/>
        </authorList>
    </citation>
    <scope>NUCLEOTIDE SEQUENCE</scope>
    <source>
        <strain evidence="2">KCTC 12368</strain>
    </source>
</reference>
<feature type="transmembrane region" description="Helical" evidence="1">
    <location>
        <begin position="44"/>
        <end position="62"/>
    </location>
</feature>
<feature type="transmembrane region" description="Helical" evidence="1">
    <location>
        <begin position="68"/>
        <end position="85"/>
    </location>
</feature>
<evidence type="ECO:0000313" key="3">
    <source>
        <dbReference type="Proteomes" id="UP000619457"/>
    </source>
</evidence>
<feature type="transmembrane region" description="Helical" evidence="1">
    <location>
        <begin position="123"/>
        <end position="141"/>
    </location>
</feature>
<evidence type="ECO:0000256" key="1">
    <source>
        <dbReference type="SAM" id="Phobius"/>
    </source>
</evidence>
<comment type="caution">
    <text evidence="2">The sequence shown here is derived from an EMBL/GenBank/DDBJ whole genome shotgun (WGS) entry which is preliminary data.</text>
</comment>
<feature type="transmembrane region" description="Helical" evidence="1">
    <location>
        <begin position="185"/>
        <end position="205"/>
    </location>
</feature>
<sequence>METISLTKILIFFHAGFGALALFSGGIALFAKKGQKLHRGTGRIFFYAMLTSALTALLIAVLPGHQNAFLFSIGVFSLYFLISGFRSVKYRIQGSNLLGDYILAIMVMITGLSMILIPLLFYGVFNIVLGVFGIVSLIFGFRDLKMLQKPGELQANWMKLHLGKMTGGYIAAVSAFLVVNQVLPWLWNWIVPSLLGSVYISYWMVQVNAKNKRALPPV</sequence>